<dbReference type="Proteomes" id="UP000484015">
    <property type="component" value="Unassembled WGS sequence"/>
</dbReference>
<protein>
    <submittedName>
        <fullName evidence="2">Uncharacterized protein</fullName>
    </submittedName>
</protein>
<accession>A0A6L6PXV6</accession>
<feature type="chain" id="PRO_5027075328" evidence="1">
    <location>
        <begin position="27"/>
        <end position="69"/>
    </location>
</feature>
<evidence type="ECO:0000313" key="2">
    <source>
        <dbReference type="EMBL" id="MTW01768.1"/>
    </source>
</evidence>
<proteinExistence type="predicted"/>
<feature type="signal peptide" evidence="1">
    <location>
        <begin position="1"/>
        <end position="26"/>
    </location>
</feature>
<gene>
    <name evidence="2" type="ORF">GM668_06660</name>
</gene>
<dbReference type="AlphaFoldDB" id="A0A6L6PXV6"/>
<comment type="caution">
    <text evidence="2">The sequence shown here is derived from an EMBL/GenBank/DDBJ whole genome shotgun (WGS) entry which is preliminary data.</text>
</comment>
<name>A0A6L6PXV6_9BURK</name>
<sequence>MNISKHMEFIFLGALALIGASAAATAAVPALMAPLAPTAYIQTLQDNEMQTVVVAAKRLTAEEKAALGE</sequence>
<dbReference type="RefSeq" id="WP_155438181.1">
    <property type="nucleotide sequence ID" value="NZ_WNLA01000003.1"/>
</dbReference>
<keyword evidence="3" id="KW-1185">Reference proteome</keyword>
<evidence type="ECO:0000313" key="3">
    <source>
        <dbReference type="Proteomes" id="UP000484015"/>
    </source>
</evidence>
<keyword evidence="1" id="KW-0732">Signal</keyword>
<organism evidence="2 3">
    <name type="scientific">Pseudoduganella ginsengisoli</name>
    <dbReference type="NCBI Taxonomy" id="1462440"/>
    <lineage>
        <taxon>Bacteria</taxon>
        <taxon>Pseudomonadati</taxon>
        <taxon>Pseudomonadota</taxon>
        <taxon>Betaproteobacteria</taxon>
        <taxon>Burkholderiales</taxon>
        <taxon>Oxalobacteraceae</taxon>
        <taxon>Telluria group</taxon>
        <taxon>Pseudoduganella</taxon>
    </lineage>
</organism>
<evidence type="ECO:0000256" key="1">
    <source>
        <dbReference type="SAM" id="SignalP"/>
    </source>
</evidence>
<dbReference type="EMBL" id="WNLA01000003">
    <property type="protein sequence ID" value="MTW01768.1"/>
    <property type="molecule type" value="Genomic_DNA"/>
</dbReference>
<reference evidence="2 3" key="1">
    <citation type="submission" date="2019-11" db="EMBL/GenBank/DDBJ databases">
        <title>Type strains purchased from KCTC, JCM and DSMZ.</title>
        <authorList>
            <person name="Lu H."/>
        </authorList>
    </citation>
    <scope>NUCLEOTIDE SEQUENCE [LARGE SCALE GENOMIC DNA]</scope>
    <source>
        <strain evidence="2 3">KCTC 42409</strain>
    </source>
</reference>